<gene>
    <name evidence="1" type="ORF">CLSA_c22990</name>
</gene>
<dbReference type="eggNOG" id="COG3628">
    <property type="taxonomic scope" value="Bacteria"/>
</dbReference>
<evidence type="ECO:0000313" key="1">
    <source>
        <dbReference type="EMBL" id="AGX43274.1"/>
    </source>
</evidence>
<organism evidence="1 2">
    <name type="scientific">Clostridium saccharobutylicum DSM 13864</name>
    <dbReference type="NCBI Taxonomy" id="1345695"/>
    <lineage>
        <taxon>Bacteria</taxon>
        <taxon>Bacillati</taxon>
        <taxon>Bacillota</taxon>
        <taxon>Clostridia</taxon>
        <taxon>Eubacteriales</taxon>
        <taxon>Clostridiaceae</taxon>
        <taxon>Clostridium</taxon>
    </lineage>
</organism>
<keyword evidence="2" id="KW-1185">Reference proteome</keyword>
<reference evidence="1 2" key="1">
    <citation type="journal article" date="2013" name="Genome Announc.">
        <title>Complete Genome Sequence of the Solvent Producer Clostridium saccharobutylicum NCP262 (DSM 13864).</title>
        <authorList>
            <person name="Poehlein A."/>
            <person name="Hartwich K."/>
            <person name="Krabben P."/>
            <person name="Ehrenreich A."/>
            <person name="Liebl W."/>
            <person name="Durre P."/>
            <person name="Gottschalk G."/>
            <person name="Daniel R."/>
        </authorList>
    </citation>
    <scope>NUCLEOTIDE SEQUENCE [LARGE SCALE GENOMIC DNA]</scope>
    <source>
        <strain evidence="1">DSM 13864</strain>
    </source>
</reference>
<dbReference type="InterPro" id="IPR020288">
    <property type="entry name" value="Sheath_initiator"/>
</dbReference>
<dbReference type="EMBL" id="CP006721">
    <property type="protein sequence ID" value="AGX43274.1"/>
    <property type="molecule type" value="Genomic_DNA"/>
</dbReference>
<dbReference type="HOGENOM" id="CLU_141574_2_1_9"/>
<protein>
    <recommendedName>
        <fullName evidence="3">DUF2634 domain-containing protein</fullName>
    </recommendedName>
</protein>
<evidence type="ECO:0000313" key="2">
    <source>
        <dbReference type="Proteomes" id="UP000017118"/>
    </source>
</evidence>
<proteinExistence type="predicted"/>
<accession>U5MR38</accession>
<sequence length="152" mass="16970">MVLLSSIFPMDYGSGSSSLTSTSATSTVKLLKEYAIDFETGAPLIDETGKFTIVEGLEAVKVRCWLALNIRRGRWFIYMDVGNKLKDLTGKDYNYVSLNIQTILEEALIDGIYITGIGEIIVTQKDDDFNVEFTVISIYGSYITNTDIRKGR</sequence>
<dbReference type="KEGG" id="csb:CLSA_c22990"/>
<dbReference type="Pfam" id="PF10934">
    <property type="entry name" value="Sheath_initiator"/>
    <property type="match status" value="1"/>
</dbReference>
<dbReference type="AlphaFoldDB" id="U5MR38"/>
<dbReference type="PATRIC" id="fig|1345695.3.peg.2271"/>
<dbReference type="Proteomes" id="UP000017118">
    <property type="component" value="Chromosome"/>
</dbReference>
<name>U5MR38_CLOSA</name>
<evidence type="ECO:0008006" key="3">
    <source>
        <dbReference type="Google" id="ProtNLM"/>
    </source>
</evidence>